<evidence type="ECO:0000256" key="1">
    <source>
        <dbReference type="ARBA" id="ARBA00001966"/>
    </source>
</evidence>
<keyword evidence="8" id="KW-1185">Reference proteome</keyword>
<evidence type="ECO:0000256" key="2">
    <source>
        <dbReference type="ARBA" id="ARBA00022691"/>
    </source>
</evidence>
<comment type="cofactor">
    <cofactor evidence="1">
        <name>[4Fe-4S] cluster</name>
        <dbReference type="ChEBI" id="CHEBI:49883"/>
    </cofactor>
</comment>
<keyword evidence="5" id="KW-0411">Iron-sulfur</keyword>
<dbReference type="SFLD" id="SFLDG01386">
    <property type="entry name" value="main_SPASM_domain-containing"/>
    <property type="match status" value="1"/>
</dbReference>
<dbReference type="InterPro" id="IPR013785">
    <property type="entry name" value="Aldolase_TIM"/>
</dbReference>
<gene>
    <name evidence="7" type="ORF">FAM09_02370</name>
</gene>
<dbReference type="GO" id="GO:0051536">
    <property type="term" value="F:iron-sulfur cluster binding"/>
    <property type="evidence" value="ECO:0007669"/>
    <property type="project" value="UniProtKB-KW"/>
</dbReference>
<dbReference type="Pfam" id="PF04055">
    <property type="entry name" value="Radical_SAM"/>
    <property type="match status" value="1"/>
</dbReference>
<dbReference type="OrthoDB" id="9763993at2"/>
<sequence length="406" mass="46635">MQTITVDKTITTITAGAGYNLKNKVSNGAPGMVKRLLINWAIKCNIFWLAILWLRRPGTIWKVYRKMIKTRNAIWDGNMTKIYKVDGRYHYSLYAPGWPSKAYNNVIKRELLRHTHPDLSAEKPSFIFLAITRKCPMRCEHCFEWDNLNQKESFTKEDLLQTVKLYQQQEVLQIHFSGGEPMVRIKDLLDIIAFTSKKSECWVLTSGFNMTAQNARLLKQAGCRGVVVSIDHYIPELHNLFRGHAHSFSMAVQAVDVAKRAGLVTALSVCGTRQFITQGSLLPYMDFARQLGVQFVQVLEPVQIGHYENQQVLLEETHIQQLEQLFLQVNHAPEYRKYPTLLYHGFHQRRIGCFSGSRSVYIDSAGDVHACPFCHTRSFNIIDHIRSGQHALPQKENQCPRFGRIA</sequence>
<dbReference type="CDD" id="cd01335">
    <property type="entry name" value="Radical_SAM"/>
    <property type="match status" value="1"/>
</dbReference>
<evidence type="ECO:0000313" key="7">
    <source>
        <dbReference type="EMBL" id="THU40983.1"/>
    </source>
</evidence>
<dbReference type="EMBL" id="STFF01000001">
    <property type="protein sequence ID" value="THU40983.1"/>
    <property type="molecule type" value="Genomic_DNA"/>
</dbReference>
<name>A0A4S8HYV6_9BACT</name>
<dbReference type="InterPro" id="IPR058240">
    <property type="entry name" value="rSAM_sf"/>
</dbReference>
<dbReference type="GO" id="GO:0046872">
    <property type="term" value="F:metal ion binding"/>
    <property type="evidence" value="ECO:0007669"/>
    <property type="project" value="UniProtKB-KW"/>
</dbReference>
<evidence type="ECO:0000256" key="4">
    <source>
        <dbReference type="ARBA" id="ARBA00023004"/>
    </source>
</evidence>
<keyword evidence="2" id="KW-0949">S-adenosyl-L-methionine</keyword>
<dbReference type="PANTHER" id="PTHR11228">
    <property type="entry name" value="RADICAL SAM DOMAIN PROTEIN"/>
    <property type="match status" value="1"/>
</dbReference>
<dbReference type="SFLD" id="SFLDS00029">
    <property type="entry name" value="Radical_SAM"/>
    <property type="match status" value="1"/>
</dbReference>
<dbReference type="InterPro" id="IPR007197">
    <property type="entry name" value="rSAM"/>
</dbReference>
<dbReference type="Proteomes" id="UP000306918">
    <property type="component" value="Unassembled WGS sequence"/>
</dbReference>
<protein>
    <submittedName>
        <fullName evidence="7">Radical SAM protein</fullName>
    </submittedName>
</protein>
<dbReference type="PANTHER" id="PTHR11228:SF7">
    <property type="entry name" value="PQQA PEPTIDE CYCLASE"/>
    <property type="match status" value="1"/>
</dbReference>
<reference evidence="7 8" key="1">
    <citation type="submission" date="2019-04" db="EMBL/GenBank/DDBJ databases">
        <title>Niastella caeni sp. nov., isolated from activated sludge.</title>
        <authorList>
            <person name="Sheng M."/>
        </authorList>
    </citation>
    <scope>NUCLEOTIDE SEQUENCE [LARGE SCALE GENOMIC DNA]</scope>
    <source>
        <strain evidence="7 8">HX-2-15</strain>
    </source>
</reference>
<dbReference type="GO" id="GO:0003824">
    <property type="term" value="F:catalytic activity"/>
    <property type="evidence" value="ECO:0007669"/>
    <property type="project" value="InterPro"/>
</dbReference>
<keyword evidence="4" id="KW-0408">Iron</keyword>
<dbReference type="SUPFAM" id="SSF102114">
    <property type="entry name" value="Radical SAM enzymes"/>
    <property type="match status" value="1"/>
</dbReference>
<evidence type="ECO:0000256" key="3">
    <source>
        <dbReference type="ARBA" id="ARBA00022723"/>
    </source>
</evidence>
<dbReference type="PROSITE" id="PS51918">
    <property type="entry name" value="RADICAL_SAM"/>
    <property type="match status" value="1"/>
</dbReference>
<dbReference type="Gene3D" id="3.20.20.70">
    <property type="entry name" value="Aldolase class I"/>
    <property type="match status" value="1"/>
</dbReference>
<organism evidence="7 8">
    <name type="scientific">Niastella caeni</name>
    <dbReference type="NCBI Taxonomy" id="2569763"/>
    <lineage>
        <taxon>Bacteria</taxon>
        <taxon>Pseudomonadati</taxon>
        <taxon>Bacteroidota</taxon>
        <taxon>Chitinophagia</taxon>
        <taxon>Chitinophagales</taxon>
        <taxon>Chitinophagaceae</taxon>
        <taxon>Niastella</taxon>
    </lineage>
</organism>
<dbReference type="SMART" id="SM00729">
    <property type="entry name" value="Elp3"/>
    <property type="match status" value="1"/>
</dbReference>
<comment type="caution">
    <text evidence="7">The sequence shown here is derived from an EMBL/GenBank/DDBJ whole genome shotgun (WGS) entry which is preliminary data.</text>
</comment>
<proteinExistence type="predicted"/>
<dbReference type="InterPro" id="IPR006638">
    <property type="entry name" value="Elp3/MiaA/NifB-like_rSAM"/>
</dbReference>
<evidence type="ECO:0000256" key="5">
    <source>
        <dbReference type="ARBA" id="ARBA00023014"/>
    </source>
</evidence>
<dbReference type="RefSeq" id="WP_136575475.1">
    <property type="nucleotide sequence ID" value="NZ_STFF01000001.1"/>
</dbReference>
<dbReference type="SFLD" id="SFLDG01067">
    <property type="entry name" value="SPASM/twitch_domain_containing"/>
    <property type="match status" value="1"/>
</dbReference>
<dbReference type="AlphaFoldDB" id="A0A4S8HYV6"/>
<feature type="domain" description="Radical SAM core" evidence="6">
    <location>
        <begin position="121"/>
        <end position="334"/>
    </location>
</feature>
<keyword evidence="3" id="KW-0479">Metal-binding</keyword>
<evidence type="ECO:0000259" key="6">
    <source>
        <dbReference type="PROSITE" id="PS51918"/>
    </source>
</evidence>
<accession>A0A4S8HYV6</accession>
<evidence type="ECO:0000313" key="8">
    <source>
        <dbReference type="Proteomes" id="UP000306918"/>
    </source>
</evidence>
<dbReference type="InterPro" id="IPR050377">
    <property type="entry name" value="Radical_SAM_PqqE_MftC-like"/>
</dbReference>